<keyword evidence="4" id="KW-1185">Reference proteome</keyword>
<dbReference type="FunCoup" id="J9D648">
    <property type="interactions" value="155"/>
</dbReference>
<dbReference type="VEuPathDB" id="MicrosporidiaDB:EDEG_02596"/>
<dbReference type="AlphaFoldDB" id="J9D648"/>
<dbReference type="HOGENOM" id="CLU_611398_0_0_1"/>
<organism evidence="3 4">
    <name type="scientific">Edhazardia aedis (strain USNM 41457)</name>
    <name type="common">Microsporidian parasite</name>
    <dbReference type="NCBI Taxonomy" id="1003232"/>
    <lineage>
        <taxon>Eukaryota</taxon>
        <taxon>Fungi</taxon>
        <taxon>Fungi incertae sedis</taxon>
        <taxon>Microsporidia</taxon>
        <taxon>Edhazardia</taxon>
    </lineage>
</organism>
<dbReference type="EMBL" id="AFBI03000048">
    <property type="protein sequence ID" value="EJW03014.1"/>
    <property type="molecule type" value="Genomic_DNA"/>
</dbReference>
<reference evidence="3 4" key="1">
    <citation type="submission" date="2011-08" db="EMBL/GenBank/DDBJ databases">
        <authorList>
            <person name="Liu Z.J."/>
            <person name="Shi F.L."/>
            <person name="Lu J.Q."/>
            <person name="Li M."/>
            <person name="Wang Z.L."/>
        </authorList>
    </citation>
    <scope>NUCLEOTIDE SEQUENCE [LARGE SCALE GENOMIC DNA]</scope>
    <source>
        <strain evidence="3 4">USNM 41457</strain>
    </source>
</reference>
<name>J9D648_EDHAE</name>
<dbReference type="Pfam" id="PF07540">
    <property type="entry name" value="NOC3p"/>
    <property type="match status" value="1"/>
</dbReference>
<evidence type="ECO:0000313" key="3">
    <source>
        <dbReference type="EMBL" id="EJW03014.1"/>
    </source>
</evidence>
<dbReference type="OMA" id="HLMPREG"/>
<dbReference type="InParanoid" id="J9D648"/>
<feature type="region of interest" description="Disordered" evidence="1">
    <location>
        <begin position="195"/>
        <end position="222"/>
    </location>
</feature>
<accession>J9D648</accession>
<dbReference type="Proteomes" id="UP000003163">
    <property type="component" value="Unassembled WGS sequence"/>
</dbReference>
<dbReference type="InterPro" id="IPR011501">
    <property type="entry name" value="Noc3_N"/>
</dbReference>
<dbReference type="STRING" id="1003232.J9D648"/>
<dbReference type="GO" id="GO:0005730">
    <property type="term" value="C:nucleolus"/>
    <property type="evidence" value="ECO:0007669"/>
    <property type="project" value="TreeGrafter"/>
</dbReference>
<gene>
    <name evidence="3" type="ORF">EDEG_02596</name>
</gene>
<dbReference type="OrthoDB" id="10263597at2759"/>
<protein>
    <recommendedName>
        <fullName evidence="2">Nucleolar complex-associated protein 3 N-terminal domain-containing protein</fullName>
    </recommendedName>
</protein>
<evidence type="ECO:0000259" key="2">
    <source>
        <dbReference type="Pfam" id="PF07540"/>
    </source>
</evidence>
<comment type="caution">
    <text evidence="3">The sequence shown here is derived from an EMBL/GenBank/DDBJ whole genome shotgun (WGS) entry which is preliminary data.</text>
</comment>
<evidence type="ECO:0000256" key="1">
    <source>
        <dbReference type="SAM" id="MobiDB-lite"/>
    </source>
</evidence>
<dbReference type="GO" id="GO:0006270">
    <property type="term" value="P:DNA replication initiation"/>
    <property type="evidence" value="ECO:0007669"/>
    <property type="project" value="TreeGrafter"/>
</dbReference>
<dbReference type="InterPro" id="IPR016903">
    <property type="entry name" value="Nucleolar_cplx-assoc_3"/>
</dbReference>
<feature type="domain" description="Nucleolar complex-associated protein 3 N-terminal" evidence="2">
    <location>
        <begin position="7"/>
        <end position="85"/>
    </location>
</feature>
<reference evidence="4" key="2">
    <citation type="submission" date="2015-07" db="EMBL/GenBank/DDBJ databases">
        <title>Contrasting host-pathogen interactions and genome evolution in two generalist and specialist microsporidian pathogens of mosquitoes.</title>
        <authorList>
            <consortium name="The Broad Institute Genomics Platform"/>
            <consortium name="The Broad Institute Genome Sequencing Center for Infectious Disease"/>
            <person name="Cuomo C.A."/>
            <person name="Sanscrainte N.D."/>
            <person name="Goldberg J.M."/>
            <person name="Heiman D."/>
            <person name="Young S."/>
            <person name="Zeng Q."/>
            <person name="Becnel J.J."/>
            <person name="Birren B.W."/>
        </authorList>
    </citation>
    <scope>NUCLEOTIDE SEQUENCE [LARGE SCALE GENOMIC DNA]</scope>
    <source>
        <strain evidence="4">USNM 41457</strain>
    </source>
</reference>
<dbReference type="PANTHER" id="PTHR14428:SF5">
    <property type="entry name" value="NUCLEOLAR COMPLEX PROTEIN 3 HOMOLOG"/>
    <property type="match status" value="1"/>
</dbReference>
<sequence length="465" mass="55058">MEHDQAAEVAQICKDVIAFPDEKVDLLQKLFSKQNELTQLSLLKVFKNIVPLYKIKITEDKIQHCKEYIKIKEHDKKIYHYYKQYVNSIARSSTPISFKIAIDIVQNLDHFNFTEKMLNKVLKGTKSDDKIIKKMCIDAIVHKLKTDTLGDVTFKVIVELLTFNYCDEIYDSITNVNIINDITLEYLNINDAENAKDKQKGANEESRSDTKNNKKLNGKKDPLKTKKSKEFFKKYKLIGKKDKKMNLEMAKIQTKKKFEERLERDKERRKRFKTLVENLMRIYLIIFKEKKSALYKQALIGIKNYKRFIRYEFLEGLKILFDEILLDKSHTNVLFCAGCYLSIFGNNNYDFKTTLEGLYRILKPLRYNFDSIEIKILVQLLEFLFFFKKQNKARVEAFLHRIIQLVSLCYIPSLVDFSQKTISHYNIDVNDFEFVRNGIYDPNCDILDIVPFIPFYEASIYKFMQ</sequence>
<evidence type="ECO:0000313" key="4">
    <source>
        <dbReference type="Proteomes" id="UP000003163"/>
    </source>
</evidence>
<dbReference type="GO" id="GO:0003682">
    <property type="term" value="F:chromatin binding"/>
    <property type="evidence" value="ECO:0007669"/>
    <property type="project" value="TreeGrafter"/>
</dbReference>
<dbReference type="PANTHER" id="PTHR14428">
    <property type="entry name" value="NUCLEOLAR COMPLEX PROTEIN 3"/>
    <property type="match status" value="1"/>
</dbReference>
<proteinExistence type="predicted"/>